<evidence type="ECO:0000313" key="2">
    <source>
        <dbReference type="EMBL" id="KAD3456039.1"/>
    </source>
</evidence>
<name>A0A5N6MES7_9MICC</name>
<keyword evidence="1" id="KW-0472">Membrane</keyword>
<comment type="caution">
    <text evidence="2">The sequence shown here is derived from an EMBL/GenBank/DDBJ whole genome shotgun (WGS) entry which is preliminary data.</text>
</comment>
<keyword evidence="3" id="KW-1185">Reference proteome</keyword>
<dbReference type="EMBL" id="VTFX01000006">
    <property type="protein sequence ID" value="KAD3456039.1"/>
    <property type="molecule type" value="Genomic_DNA"/>
</dbReference>
<dbReference type="Proteomes" id="UP000326852">
    <property type="component" value="Unassembled WGS sequence"/>
</dbReference>
<organism evidence="2 3">
    <name type="scientific">Arthrobacter yangruifuii</name>
    <dbReference type="NCBI Taxonomy" id="2606616"/>
    <lineage>
        <taxon>Bacteria</taxon>
        <taxon>Bacillati</taxon>
        <taxon>Actinomycetota</taxon>
        <taxon>Actinomycetes</taxon>
        <taxon>Micrococcales</taxon>
        <taxon>Micrococcaceae</taxon>
        <taxon>Arthrobacter</taxon>
    </lineage>
</organism>
<accession>A0A5N6MES7</accession>
<proteinExistence type="predicted"/>
<dbReference type="AlphaFoldDB" id="A0A5N6MES7"/>
<reference evidence="2 3" key="1">
    <citation type="submission" date="2019-08" db="EMBL/GenBank/DDBJ databases">
        <title>Arthrobacter sp. nov., isolated from plateau pika and Tibetan wild ass.</title>
        <authorList>
            <person name="Ge Y."/>
        </authorList>
    </citation>
    <scope>NUCLEOTIDE SEQUENCE [LARGE SCALE GENOMIC DNA]</scope>
    <source>
        <strain evidence="2 3">785</strain>
    </source>
</reference>
<evidence type="ECO:0000313" key="3">
    <source>
        <dbReference type="Proteomes" id="UP000326852"/>
    </source>
</evidence>
<keyword evidence="1" id="KW-1133">Transmembrane helix</keyword>
<feature type="transmembrane region" description="Helical" evidence="1">
    <location>
        <begin position="45"/>
        <end position="63"/>
    </location>
</feature>
<evidence type="ECO:0000256" key="1">
    <source>
        <dbReference type="SAM" id="Phobius"/>
    </source>
</evidence>
<dbReference type="RefSeq" id="WP_152273233.1">
    <property type="nucleotide sequence ID" value="NZ_VTFX01000006.1"/>
</dbReference>
<keyword evidence="1" id="KW-0812">Transmembrane</keyword>
<feature type="transmembrane region" description="Helical" evidence="1">
    <location>
        <begin position="21"/>
        <end position="39"/>
    </location>
</feature>
<protein>
    <submittedName>
        <fullName evidence="2">Uncharacterized protein</fullName>
    </submittedName>
</protein>
<gene>
    <name evidence="2" type="ORF">GD627_15150</name>
</gene>
<sequence length="68" mass="7510">MTEKRGNHILRRGRGTVGWTIQILVMLSLLLALVVVAVWKPPSQGIITVIISLVLAPLLMFMGTRRSS</sequence>